<sequence length="262" mass="27466">MNGDLCAHEELAVGWAMHSLEPDEEALVRDHLPTCATCRHTVQATQEVLAGIGGAVRQEQPPPHLRAMLMEQIEHIPQEVEAPAPHTPRHAAPTPLRPQHRRRTGRVLLAAAAALAVLAGGGYLGVRVNQLSGEVAASEARTNDLNKALSLAANPATNRAVLRTGTGDEVAVVLSNPTTGAVMPTNLKPNDSGHVYVVWGASTPAPVPLAVFDVRAGSTDPQLLAWSSDAHKHTTFAVSLEPGRQAPPKPSEVLAGGQVAPA</sequence>
<organism evidence="14 15">
    <name type="scientific">Lentzea cavernae</name>
    <dbReference type="NCBI Taxonomy" id="2020703"/>
    <lineage>
        <taxon>Bacteria</taxon>
        <taxon>Bacillati</taxon>
        <taxon>Actinomycetota</taxon>
        <taxon>Actinomycetes</taxon>
        <taxon>Pseudonocardiales</taxon>
        <taxon>Pseudonocardiaceae</taxon>
        <taxon>Lentzea</taxon>
    </lineage>
</organism>
<dbReference type="PANTHER" id="PTHR37461:SF1">
    <property type="entry name" value="ANTI-SIGMA-K FACTOR RSKA"/>
    <property type="match status" value="1"/>
</dbReference>
<dbReference type="InterPro" id="IPR041916">
    <property type="entry name" value="Anti_sigma_zinc_sf"/>
</dbReference>
<evidence type="ECO:0000256" key="8">
    <source>
        <dbReference type="ARBA" id="ARBA00023163"/>
    </source>
</evidence>
<evidence type="ECO:0000313" key="15">
    <source>
        <dbReference type="Proteomes" id="UP000605568"/>
    </source>
</evidence>
<dbReference type="EMBL" id="BNAR01000028">
    <property type="protein sequence ID" value="GHH62355.1"/>
    <property type="molecule type" value="Genomic_DNA"/>
</dbReference>
<evidence type="ECO:0000256" key="3">
    <source>
        <dbReference type="ARBA" id="ARBA00022475"/>
    </source>
</evidence>
<evidence type="ECO:0000256" key="10">
    <source>
        <dbReference type="ARBA" id="ARBA00030803"/>
    </source>
</evidence>
<evidence type="ECO:0000256" key="1">
    <source>
        <dbReference type="ARBA" id="ARBA00004167"/>
    </source>
</evidence>
<evidence type="ECO:0000256" key="11">
    <source>
        <dbReference type="SAM" id="MobiDB-lite"/>
    </source>
</evidence>
<dbReference type="Gene3D" id="1.10.10.1320">
    <property type="entry name" value="Anti-sigma factor, zinc-finger domain"/>
    <property type="match status" value="1"/>
</dbReference>
<keyword evidence="6" id="KW-0805">Transcription regulation</keyword>
<dbReference type="Pfam" id="PF10099">
    <property type="entry name" value="RskA_C"/>
    <property type="match status" value="1"/>
</dbReference>
<keyword evidence="5 12" id="KW-1133">Transmembrane helix</keyword>
<evidence type="ECO:0000313" key="14">
    <source>
        <dbReference type="EMBL" id="GHH62355.1"/>
    </source>
</evidence>
<feature type="region of interest" description="Disordered" evidence="11">
    <location>
        <begin position="241"/>
        <end position="262"/>
    </location>
</feature>
<comment type="caution">
    <text evidence="14">The sequence shown here is derived from an EMBL/GenBank/DDBJ whole genome shotgun (WGS) entry which is preliminary data.</text>
</comment>
<evidence type="ECO:0000256" key="7">
    <source>
        <dbReference type="ARBA" id="ARBA00023136"/>
    </source>
</evidence>
<keyword evidence="4 12" id="KW-0812">Transmembrane</keyword>
<dbReference type="InterPro" id="IPR018764">
    <property type="entry name" value="RskA_C"/>
</dbReference>
<feature type="region of interest" description="Disordered" evidence="11">
    <location>
        <begin position="81"/>
        <end position="100"/>
    </location>
</feature>
<keyword evidence="7 12" id="KW-0472">Membrane</keyword>
<evidence type="ECO:0000256" key="12">
    <source>
        <dbReference type="SAM" id="Phobius"/>
    </source>
</evidence>
<keyword evidence="3" id="KW-1003">Cell membrane</keyword>
<keyword evidence="8" id="KW-0804">Transcription</keyword>
<comment type="subcellular location">
    <subcellularLocation>
        <location evidence="2">Cell membrane</location>
    </subcellularLocation>
    <subcellularLocation>
        <location evidence="1">Membrane</location>
        <topology evidence="1">Single-pass membrane protein</topology>
    </subcellularLocation>
</comment>
<evidence type="ECO:0000256" key="2">
    <source>
        <dbReference type="ARBA" id="ARBA00004236"/>
    </source>
</evidence>
<evidence type="ECO:0000256" key="6">
    <source>
        <dbReference type="ARBA" id="ARBA00023015"/>
    </source>
</evidence>
<name>A0ABQ3MTU1_9PSEU</name>
<gene>
    <name evidence="14" type="ORF">GCM10017774_89960</name>
</gene>
<reference evidence="15" key="1">
    <citation type="journal article" date="2019" name="Int. J. Syst. Evol. Microbiol.">
        <title>The Global Catalogue of Microorganisms (GCM) 10K type strain sequencing project: providing services to taxonomists for standard genome sequencing and annotation.</title>
        <authorList>
            <consortium name="The Broad Institute Genomics Platform"/>
            <consortium name="The Broad Institute Genome Sequencing Center for Infectious Disease"/>
            <person name="Wu L."/>
            <person name="Ma J."/>
        </authorList>
    </citation>
    <scope>NUCLEOTIDE SEQUENCE [LARGE SCALE GENOMIC DNA]</scope>
    <source>
        <strain evidence="15">CGMCC 4.7367</strain>
    </source>
</reference>
<dbReference type="PANTHER" id="PTHR37461">
    <property type="entry name" value="ANTI-SIGMA-K FACTOR RSKA"/>
    <property type="match status" value="1"/>
</dbReference>
<dbReference type="Proteomes" id="UP000605568">
    <property type="component" value="Unassembled WGS sequence"/>
</dbReference>
<evidence type="ECO:0000259" key="13">
    <source>
        <dbReference type="Pfam" id="PF10099"/>
    </source>
</evidence>
<feature type="transmembrane region" description="Helical" evidence="12">
    <location>
        <begin position="107"/>
        <end position="126"/>
    </location>
</feature>
<dbReference type="InterPro" id="IPR051474">
    <property type="entry name" value="Anti-sigma-K/W_factor"/>
</dbReference>
<proteinExistence type="predicted"/>
<evidence type="ECO:0000256" key="5">
    <source>
        <dbReference type="ARBA" id="ARBA00022989"/>
    </source>
</evidence>
<accession>A0ABQ3MTU1</accession>
<feature type="domain" description="Anti-sigma K factor RskA C-terminal" evidence="13">
    <location>
        <begin position="109"/>
        <end position="251"/>
    </location>
</feature>
<evidence type="ECO:0000256" key="4">
    <source>
        <dbReference type="ARBA" id="ARBA00022692"/>
    </source>
</evidence>
<protein>
    <recommendedName>
        <fullName evidence="10">Regulator of SigK</fullName>
    </recommendedName>
    <alternativeName>
        <fullName evidence="9">Sigma-K anti-sigma factor RskA</fullName>
    </alternativeName>
</protein>
<keyword evidence="15" id="KW-1185">Reference proteome</keyword>
<dbReference type="RefSeq" id="WP_191305557.1">
    <property type="nucleotide sequence ID" value="NZ_BNAR01000028.1"/>
</dbReference>
<evidence type="ECO:0000256" key="9">
    <source>
        <dbReference type="ARBA" id="ARBA00029829"/>
    </source>
</evidence>